<comment type="caution">
    <text evidence="12">The sequence shown here is derived from an EMBL/GenBank/DDBJ whole genome shotgun (WGS) entry which is preliminary data.</text>
</comment>
<keyword evidence="4 10" id="KW-0808">Transferase</keyword>
<feature type="domain" description="Thymidylate kinase-like" evidence="11">
    <location>
        <begin position="18"/>
        <end position="206"/>
    </location>
</feature>
<dbReference type="PANTHER" id="PTHR10344:SF4">
    <property type="entry name" value="UMP-CMP KINASE 2, MITOCHONDRIAL"/>
    <property type="match status" value="1"/>
</dbReference>
<dbReference type="InterPro" id="IPR018094">
    <property type="entry name" value="Thymidylate_kinase"/>
</dbReference>
<dbReference type="InterPro" id="IPR027417">
    <property type="entry name" value="P-loop_NTPase"/>
</dbReference>
<sequence>MEPTASASLPHRGLFIVFEGGDGVGKSTQLKLLHENLAEAGHSLVLTREPGGTGLGEAVRGLLLQAHSPAGDMLHISDRAEALLFAAARAQHVEELIEPALQAGKIILSDRYVDSSLSYQGGARGLGIDRVRQVNEWATDGLVPDLTILLDLPVEAARARMRDRAAHADRIEAEADAFHEQIRQSFLALAADAAERYLVIDADQDPAAIARVVSRRVEELLNRRQVSAHVR</sequence>
<dbReference type="GO" id="GO:0004798">
    <property type="term" value="F:dTMP kinase activity"/>
    <property type="evidence" value="ECO:0007669"/>
    <property type="project" value="UniProtKB-EC"/>
</dbReference>
<evidence type="ECO:0000313" key="12">
    <source>
        <dbReference type="EMBL" id="MFC0582269.1"/>
    </source>
</evidence>
<evidence type="ECO:0000256" key="3">
    <source>
        <dbReference type="ARBA" id="ARBA00017144"/>
    </source>
</evidence>
<name>A0ABV6PAW7_9MICC</name>
<evidence type="ECO:0000256" key="5">
    <source>
        <dbReference type="ARBA" id="ARBA00022727"/>
    </source>
</evidence>
<comment type="similarity">
    <text evidence="1 10">Belongs to the thymidylate kinase family.</text>
</comment>
<dbReference type="EC" id="2.7.4.9" evidence="2 10"/>
<accession>A0ABV6PAW7</accession>
<evidence type="ECO:0000256" key="2">
    <source>
        <dbReference type="ARBA" id="ARBA00012980"/>
    </source>
</evidence>
<dbReference type="EMBL" id="JBHLUB010000029">
    <property type="protein sequence ID" value="MFC0582269.1"/>
    <property type="molecule type" value="Genomic_DNA"/>
</dbReference>
<dbReference type="RefSeq" id="WP_377459301.1">
    <property type="nucleotide sequence ID" value="NZ_JBHLUB010000029.1"/>
</dbReference>
<keyword evidence="13" id="KW-1185">Reference proteome</keyword>
<dbReference type="HAMAP" id="MF_00165">
    <property type="entry name" value="Thymidylate_kinase"/>
    <property type="match status" value="1"/>
</dbReference>
<evidence type="ECO:0000256" key="4">
    <source>
        <dbReference type="ARBA" id="ARBA00022679"/>
    </source>
</evidence>
<dbReference type="InterPro" id="IPR039430">
    <property type="entry name" value="Thymidylate_kin-like_dom"/>
</dbReference>
<dbReference type="CDD" id="cd01672">
    <property type="entry name" value="TMPK"/>
    <property type="match status" value="1"/>
</dbReference>
<evidence type="ECO:0000256" key="6">
    <source>
        <dbReference type="ARBA" id="ARBA00022741"/>
    </source>
</evidence>
<keyword evidence="7 10" id="KW-0418">Kinase</keyword>
<reference evidence="12 13" key="1">
    <citation type="submission" date="2024-09" db="EMBL/GenBank/DDBJ databases">
        <authorList>
            <person name="Sun Q."/>
            <person name="Mori K."/>
        </authorList>
    </citation>
    <scope>NUCLEOTIDE SEQUENCE [LARGE SCALE GENOMIC DNA]</scope>
    <source>
        <strain evidence="12 13">NCAIM B.02604</strain>
    </source>
</reference>
<evidence type="ECO:0000256" key="7">
    <source>
        <dbReference type="ARBA" id="ARBA00022777"/>
    </source>
</evidence>
<evidence type="ECO:0000256" key="8">
    <source>
        <dbReference type="ARBA" id="ARBA00022840"/>
    </source>
</evidence>
<dbReference type="Proteomes" id="UP001589862">
    <property type="component" value="Unassembled WGS sequence"/>
</dbReference>
<dbReference type="Gene3D" id="3.40.50.300">
    <property type="entry name" value="P-loop containing nucleotide triphosphate hydrolases"/>
    <property type="match status" value="1"/>
</dbReference>
<keyword evidence="6 10" id="KW-0547">Nucleotide-binding</keyword>
<evidence type="ECO:0000256" key="1">
    <source>
        <dbReference type="ARBA" id="ARBA00009776"/>
    </source>
</evidence>
<proteinExistence type="inferred from homology"/>
<dbReference type="SUPFAM" id="SSF52540">
    <property type="entry name" value="P-loop containing nucleoside triphosphate hydrolases"/>
    <property type="match status" value="1"/>
</dbReference>
<gene>
    <name evidence="10 12" type="primary">tmk</name>
    <name evidence="12" type="ORF">ACFFFR_07740</name>
</gene>
<feature type="binding site" evidence="10">
    <location>
        <begin position="20"/>
        <end position="27"/>
    </location>
    <ligand>
        <name>ATP</name>
        <dbReference type="ChEBI" id="CHEBI:30616"/>
    </ligand>
</feature>
<dbReference type="NCBIfam" id="TIGR00041">
    <property type="entry name" value="DTMP_kinase"/>
    <property type="match status" value="1"/>
</dbReference>
<keyword evidence="8 10" id="KW-0067">ATP-binding</keyword>
<evidence type="ECO:0000259" key="11">
    <source>
        <dbReference type="Pfam" id="PF02223"/>
    </source>
</evidence>
<dbReference type="PANTHER" id="PTHR10344">
    <property type="entry name" value="THYMIDYLATE KINASE"/>
    <property type="match status" value="1"/>
</dbReference>
<keyword evidence="5 10" id="KW-0545">Nucleotide biosynthesis</keyword>
<evidence type="ECO:0000256" key="10">
    <source>
        <dbReference type="HAMAP-Rule" id="MF_00165"/>
    </source>
</evidence>
<comment type="catalytic activity">
    <reaction evidence="9 10">
        <text>dTMP + ATP = dTDP + ADP</text>
        <dbReference type="Rhea" id="RHEA:13517"/>
        <dbReference type="ChEBI" id="CHEBI:30616"/>
        <dbReference type="ChEBI" id="CHEBI:58369"/>
        <dbReference type="ChEBI" id="CHEBI:63528"/>
        <dbReference type="ChEBI" id="CHEBI:456216"/>
        <dbReference type="EC" id="2.7.4.9"/>
    </reaction>
</comment>
<dbReference type="Pfam" id="PF02223">
    <property type="entry name" value="Thymidylate_kin"/>
    <property type="match status" value="1"/>
</dbReference>
<evidence type="ECO:0000313" key="13">
    <source>
        <dbReference type="Proteomes" id="UP001589862"/>
    </source>
</evidence>
<protein>
    <recommendedName>
        <fullName evidence="3 10">Thymidylate kinase</fullName>
        <ecNumber evidence="2 10">2.7.4.9</ecNumber>
    </recommendedName>
    <alternativeName>
        <fullName evidence="10">dTMP kinase</fullName>
    </alternativeName>
</protein>
<comment type="function">
    <text evidence="10">Phosphorylation of dTMP to form dTDP in both de novo and salvage pathways of dTTP synthesis.</text>
</comment>
<organism evidence="12 13">
    <name type="scientific">Micrococcoides hystricis</name>
    <dbReference type="NCBI Taxonomy" id="1572761"/>
    <lineage>
        <taxon>Bacteria</taxon>
        <taxon>Bacillati</taxon>
        <taxon>Actinomycetota</taxon>
        <taxon>Actinomycetes</taxon>
        <taxon>Micrococcales</taxon>
        <taxon>Micrococcaceae</taxon>
        <taxon>Micrococcoides</taxon>
    </lineage>
</organism>
<evidence type="ECO:0000256" key="9">
    <source>
        <dbReference type="ARBA" id="ARBA00048743"/>
    </source>
</evidence>